<name>A0ABV0CK77_9NEIS</name>
<proteinExistence type="predicted"/>
<evidence type="ECO:0000256" key="2">
    <source>
        <dbReference type="SAM" id="Phobius"/>
    </source>
</evidence>
<sequence length="226" mass="24261">ACDLVLMIQDMGTLHRFVKNVVAFSFRTHKKVSLGLGQVYSINMYEGWKQNGKTSTGTWVKKYKPEIFPLYQSFKDGAQGKTVNADARQNILASKKLWALVGGMVLMAGMSARYTWLFFHPKPKDEAAASADPGKHAVPGAATPAPATPGVPASPGYSDAWRVVGRYESNGTAWVVVENGAGRLRVESPSVFSNEGQATIGMIDGQKVTVWTGSPAAGALTGDPRK</sequence>
<evidence type="ECO:0000313" key="5">
    <source>
        <dbReference type="Proteomes" id="UP001405405"/>
    </source>
</evidence>
<keyword evidence="2" id="KW-1133">Transmembrane helix</keyword>
<dbReference type="EMBL" id="JAYFSJ010000007">
    <property type="protein sequence ID" value="MEN7431218.1"/>
    <property type="molecule type" value="Genomic_DNA"/>
</dbReference>
<keyword evidence="2" id="KW-0812">Transmembrane</keyword>
<reference evidence="4 5" key="1">
    <citation type="submission" date="2023-12" db="EMBL/GenBank/DDBJ databases">
        <title>Chromobacterium sp. strain TRC.1.1.SA producing antimicrobial pigment.</title>
        <authorList>
            <person name="Verma N."/>
            <person name="Choksket S."/>
            <person name="Pinnaka A.K."/>
            <person name="Korpole S."/>
        </authorList>
    </citation>
    <scope>NUCLEOTIDE SEQUENCE [LARGE SCALE GENOMIC DNA]</scope>
    <source>
        <strain evidence="4 5">TRC1.1.SA</strain>
    </source>
</reference>
<comment type="caution">
    <text evidence="4">The sequence shown here is derived from an EMBL/GenBank/DDBJ whole genome shotgun (WGS) entry which is preliminary data.</text>
</comment>
<evidence type="ECO:0000256" key="1">
    <source>
        <dbReference type="SAM" id="MobiDB-lite"/>
    </source>
</evidence>
<feature type="transmembrane region" description="Helical" evidence="2">
    <location>
        <begin position="97"/>
        <end position="119"/>
    </location>
</feature>
<accession>A0ABV0CK77</accession>
<feature type="compositionally biased region" description="Low complexity" evidence="1">
    <location>
        <begin position="137"/>
        <end position="153"/>
    </location>
</feature>
<dbReference type="Proteomes" id="UP001405405">
    <property type="component" value="Unassembled WGS sequence"/>
</dbReference>
<dbReference type="InterPro" id="IPR008900">
    <property type="entry name" value="Zot_N"/>
</dbReference>
<evidence type="ECO:0000313" key="4">
    <source>
        <dbReference type="EMBL" id="MEN7431218.1"/>
    </source>
</evidence>
<dbReference type="Pfam" id="PF05707">
    <property type="entry name" value="Zot"/>
    <property type="match status" value="1"/>
</dbReference>
<feature type="domain" description="Zona occludens toxin N-terminal" evidence="3">
    <location>
        <begin position="3"/>
        <end position="77"/>
    </location>
</feature>
<dbReference type="RefSeq" id="WP_346788556.1">
    <property type="nucleotide sequence ID" value="NZ_JAYFSJ010000007.1"/>
</dbReference>
<dbReference type="Gene3D" id="3.40.50.300">
    <property type="entry name" value="P-loop containing nucleotide triphosphate hydrolases"/>
    <property type="match status" value="1"/>
</dbReference>
<organism evidence="4 5">
    <name type="scientific">Chromobacterium indicum</name>
    <dbReference type="NCBI Taxonomy" id="3110228"/>
    <lineage>
        <taxon>Bacteria</taxon>
        <taxon>Pseudomonadati</taxon>
        <taxon>Pseudomonadota</taxon>
        <taxon>Betaproteobacteria</taxon>
        <taxon>Neisseriales</taxon>
        <taxon>Chromobacteriaceae</taxon>
        <taxon>Chromobacterium</taxon>
    </lineage>
</organism>
<protein>
    <submittedName>
        <fullName evidence="4">Zonular occludens toxin domain-containing protein</fullName>
    </submittedName>
</protein>
<evidence type="ECO:0000259" key="3">
    <source>
        <dbReference type="Pfam" id="PF05707"/>
    </source>
</evidence>
<keyword evidence="2" id="KW-0472">Membrane</keyword>
<dbReference type="InterPro" id="IPR027417">
    <property type="entry name" value="P-loop_NTPase"/>
</dbReference>
<keyword evidence="5" id="KW-1185">Reference proteome</keyword>
<gene>
    <name evidence="4" type="ORF">VA599_10690</name>
</gene>
<feature type="non-terminal residue" evidence="4">
    <location>
        <position position="1"/>
    </location>
</feature>
<feature type="region of interest" description="Disordered" evidence="1">
    <location>
        <begin position="128"/>
        <end position="153"/>
    </location>
</feature>